<evidence type="ECO:0000313" key="2">
    <source>
        <dbReference type="Proteomes" id="UP001234297"/>
    </source>
</evidence>
<reference evidence="1 2" key="1">
    <citation type="journal article" date="2022" name="Hortic Res">
        <title>A haplotype resolved chromosomal level avocado genome allows analysis of novel avocado genes.</title>
        <authorList>
            <person name="Nath O."/>
            <person name="Fletcher S.J."/>
            <person name="Hayward A."/>
            <person name="Shaw L.M."/>
            <person name="Masouleh A.K."/>
            <person name="Furtado A."/>
            <person name="Henry R.J."/>
            <person name="Mitter N."/>
        </authorList>
    </citation>
    <scope>NUCLEOTIDE SEQUENCE [LARGE SCALE GENOMIC DNA]</scope>
    <source>
        <strain evidence="2">cv. Hass</strain>
    </source>
</reference>
<sequence>MEEIKLLDSIPSNRCCRTVLNTLSQALARQARVKDNIFLPSSQWQQCKLPVPQTSSISIKSCGFENLHQGINKCSDFTISDLRTNYLTQYNMLVSSCSQFPHPSFDQACRNCTEEIKTARDQLIKQLLLDNTDKDMAMCGLALVILVTAAKMDDPLWVKDFYGCLPALDRKADLNYIKLDSLYRFSREEIISAMDSSNKVRLGSGSVGRVYKGVLPSGQVVAIKHIYESGISESFRGEVDCLSRIRHPTLLTNILLTENLEPKLSDFGLAKMLGIEESKVFTDVKGTTGYMDPEYVINSKLTCASDVYSFGIVTLQILSGKSITELDLDARNHLTEEAKDVISGKLPLSHFGDPRLNGNLNEAAFYSILNVAVLCIADSSKWRPTMHVIFEELDKVWQNTVQNVVRVIFTDLFLLY</sequence>
<dbReference type="Proteomes" id="UP001234297">
    <property type="component" value="Chromosome 1"/>
</dbReference>
<gene>
    <name evidence="1" type="ORF">MRB53_001857</name>
</gene>
<protein>
    <submittedName>
        <fullName evidence="1">Uncharacterized protein</fullName>
    </submittedName>
</protein>
<accession>A0ACC2MT09</accession>
<organism evidence="1 2">
    <name type="scientific">Persea americana</name>
    <name type="common">Avocado</name>
    <dbReference type="NCBI Taxonomy" id="3435"/>
    <lineage>
        <taxon>Eukaryota</taxon>
        <taxon>Viridiplantae</taxon>
        <taxon>Streptophyta</taxon>
        <taxon>Embryophyta</taxon>
        <taxon>Tracheophyta</taxon>
        <taxon>Spermatophyta</taxon>
        <taxon>Magnoliopsida</taxon>
        <taxon>Magnoliidae</taxon>
        <taxon>Laurales</taxon>
        <taxon>Lauraceae</taxon>
        <taxon>Persea</taxon>
    </lineage>
</organism>
<keyword evidence="2" id="KW-1185">Reference proteome</keyword>
<proteinExistence type="predicted"/>
<dbReference type="EMBL" id="CM056809">
    <property type="protein sequence ID" value="KAJ8648834.1"/>
    <property type="molecule type" value="Genomic_DNA"/>
</dbReference>
<name>A0ACC2MT09_PERAE</name>
<comment type="caution">
    <text evidence="1">The sequence shown here is derived from an EMBL/GenBank/DDBJ whole genome shotgun (WGS) entry which is preliminary data.</text>
</comment>
<evidence type="ECO:0000313" key="1">
    <source>
        <dbReference type="EMBL" id="KAJ8648834.1"/>
    </source>
</evidence>